<accession>A0ABR3LRZ5</accession>
<protein>
    <submittedName>
        <fullName evidence="1">Uncharacterized protein</fullName>
    </submittedName>
</protein>
<sequence>MLPGSLVRSSQFVVLAPSDHQTWLSYIKTSDQLFVCHRGRQKGNAVSKQRMAHWIVDAITLAYQAQGVRCPPRKHTRFTSQLGSFQRWADNLLNIAPHAGERAKAALPRTSELMYGQRREDVEKQAALGIRNLSDGGGGGGGGGGNAAKDALRFTQHAAAAAYLSQHRHSERETEANMCLIQY</sequence>
<evidence type="ECO:0000313" key="2">
    <source>
        <dbReference type="Proteomes" id="UP001558613"/>
    </source>
</evidence>
<organism evidence="1 2">
    <name type="scientific">Cirrhinus molitorella</name>
    <name type="common">mud carp</name>
    <dbReference type="NCBI Taxonomy" id="172907"/>
    <lineage>
        <taxon>Eukaryota</taxon>
        <taxon>Metazoa</taxon>
        <taxon>Chordata</taxon>
        <taxon>Craniata</taxon>
        <taxon>Vertebrata</taxon>
        <taxon>Euteleostomi</taxon>
        <taxon>Actinopterygii</taxon>
        <taxon>Neopterygii</taxon>
        <taxon>Teleostei</taxon>
        <taxon>Ostariophysi</taxon>
        <taxon>Cypriniformes</taxon>
        <taxon>Cyprinidae</taxon>
        <taxon>Labeoninae</taxon>
        <taxon>Labeonini</taxon>
        <taxon>Cirrhinus</taxon>
    </lineage>
</organism>
<comment type="caution">
    <text evidence="1">The sequence shown here is derived from an EMBL/GenBank/DDBJ whole genome shotgun (WGS) entry which is preliminary data.</text>
</comment>
<evidence type="ECO:0000313" key="1">
    <source>
        <dbReference type="EMBL" id="KAL1254223.1"/>
    </source>
</evidence>
<reference evidence="1 2" key="1">
    <citation type="submission" date="2023-09" db="EMBL/GenBank/DDBJ databases">
        <authorList>
            <person name="Wang M."/>
        </authorList>
    </citation>
    <scope>NUCLEOTIDE SEQUENCE [LARGE SCALE GENOMIC DNA]</scope>
    <source>
        <strain evidence="1">GT-2023</strain>
        <tissue evidence="1">Liver</tissue>
    </source>
</reference>
<proteinExistence type="predicted"/>
<name>A0ABR3LRZ5_9TELE</name>
<keyword evidence="2" id="KW-1185">Reference proteome</keyword>
<dbReference type="Proteomes" id="UP001558613">
    <property type="component" value="Unassembled WGS sequence"/>
</dbReference>
<dbReference type="EMBL" id="JAYMGO010000020">
    <property type="protein sequence ID" value="KAL1254223.1"/>
    <property type="molecule type" value="Genomic_DNA"/>
</dbReference>
<gene>
    <name evidence="1" type="ORF">QQF64_016452</name>
</gene>